<dbReference type="EMBL" id="MU118011">
    <property type="protein sequence ID" value="KAF9648612.1"/>
    <property type="molecule type" value="Genomic_DNA"/>
</dbReference>
<evidence type="ECO:0000313" key="2">
    <source>
        <dbReference type="Proteomes" id="UP000886501"/>
    </source>
</evidence>
<protein>
    <submittedName>
        <fullName evidence="1">Uncharacterized protein</fullName>
    </submittedName>
</protein>
<accession>A0ACB6ZGB2</accession>
<evidence type="ECO:0000313" key="1">
    <source>
        <dbReference type="EMBL" id="KAF9648612.1"/>
    </source>
</evidence>
<dbReference type="Proteomes" id="UP000886501">
    <property type="component" value="Unassembled WGS sequence"/>
</dbReference>
<reference evidence="1" key="2">
    <citation type="journal article" date="2020" name="Nat. Commun.">
        <title>Large-scale genome sequencing of mycorrhizal fungi provides insights into the early evolution of symbiotic traits.</title>
        <authorList>
            <person name="Miyauchi S."/>
            <person name="Kiss E."/>
            <person name="Kuo A."/>
            <person name="Drula E."/>
            <person name="Kohler A."/>
            <person name="Sanchez-Garcia M."/>
            <person name="Morin E."/>
            <person name="Andreopoulos B."/>
            <person name="Barry K.W."/>
            <person name="Bonito G."/>
            <person name="Buee M."/>
            <person name="Carver A."/>
            <person name="Chen C."/>
            <person name="Cichocki N."/>
            <person name="Clum A."/>
            <person name="Culley D."/>
            <person name="Crous P.W."/>
            <person name="Fauchery L."/>
            <person name="Girlanda M."/>
            <person name="Hayes R.D."/>
            <person name="Keri Z."/>
            <person name="LaButti K."/>
            <person name="Lipzen A."/>
            <person name="Lombard V."/>
            <person name="Magnuson J."/>
            <person name="Maillard F."/>
            <person name="Murat C."/>
            <person name="Nolan M."/>
            <person name="Ohm R.A."/>
            <person name="Pangilinan J."/>
            <person name="Pereira M.F."/>
            <person name="Perotto S."/>
            <person name="Peter M."/>
            <person name="Pfister S."/>
            <person name="Riley R."/>
            <person name="Sitrit Y."/>
            <person name="Stielow J.B."/>
            <person name="Szollosi G."/>
            <person name="Zifcakova L."/>
            <person name="Stursova M."/>
            <person name="Spatafora J.W."/>
            <person name="Tedersoo L."/>
            <person name="Vaario L.M."/>
            <person name="Yamada A."/>
            <person name="Yan M."/>
            <person name="Wang P."/>
            <person name="Xu J."/>
            <person name="Bruns T."/>
            <person name="Baldrian P."/>
            <person name="Vilgalys R."/>
            <person name="Dunand C."/>
            <person name="Henrissat B."/>
            <person name="Grigoriev I.V."/>
            <person name="Hibbett D."/>
            <person name="Nagy L.G."/>
            <person name="Martin F.M."/>
        </authorList>
    </citation>
    <scope>NUCLEOTIDE SEQUENCE</scope>
    <source>
        <strain evidence="1">P2</strain>
    </source>
</reference>
<proteinExistence type="predicted"/>
<name>A0ACB6ZGB2_THEGA</name>
<organism evidence="1 2">
    <name type="scientific">Thelephora ganbajun</name>
    <name type="common">Ganba fungus</name>
    <dbReference type="NCBI Taxonomy" id="370292"/>
    <lineage>
        <taxon>Eukaryota</taxon>
        <taxon>Fungi</taxon>
        <taxon>Dikarya</taxon>
        <taxon>Basidiomycota</taxon>
        <taxon>Agaricomycotina</taxon>
        <taxon>Agaricomycetes</taxon>
        <taxon>Thelephorales</taxon>
        <taxon>Thelephoraceae</taxon>
        <taxon>Thelephora</taxon>
    </lineage>
</organism>
<comment type="caution">
    <text evidence="1">The sequence shown here is derived from an EMBL/GenBank/DDBJ whole genome shotgun (WGS) entry which is preliminary data.</text>
</comment>
<sequence>MCLCFSQLWSVVADQTVAIHKVNLSCCPAWQIRDRYHSGILDVIVVRTTHSGSTPGHEPPTHKYTEAERLVPWLHHWCLGRKRVACESGRNMEMSTTRAWCARPPYCFRNPQENSNKLRN</sequence>
<keyword evidence="2" id="KW-1185">Reference proteome</keyword>
<gene>
    <name evidence="1" type="ORF">BDM02DRAFT_3128996</name>
</gene>
<reference evidence="1" key="1">
    <citation type="submission" date="2019-10" db="EMBL/GenBank/DDBJ databases">
        <authorList>
            <consortium name="DOE Joint Genome Institute"/>
            <person name="Kuo A."/>
            <person name="Miyauchi S."/>
            <person name="Kiss E."/>
            <person name="Drula E."/>
            <person name="Kohler A."/>
            <person name="Sanchez-Garcia M."/>
            <person name="Andreopoulos B."/>
            <person name="Barry K.W."/>
            <person name="Bonito G."/>
            <person name="Buee M."/>
            <person name="Carver A."/>
            <person name="Chen C."/>
            <person name="Cichocki N."/>
            <person name="Clum A."/>
            <person name="Culley D."/>
            <person name="Crous P.W."/>
            <person name="Fauchery L."/>
            <person name="Girlanda M."/>
            <person name="Hayes R."/>
            <person name="Keri Z."/>
            <person name="Labutti K."/>
            <person name="Lipzen A."/>
            <person name="Lombard V."/>
            <person name="Magnuson J."/>
            <person name="Maillard F."/>
            <person name="Morin E."/>
            <person name="Murat C."/>
            <person name="Nolan M."/>
            <person name="Ohm R."/>
            <person name="Pangilinan J."/>
            <person name="Pereira M."/>
            <person name="Perotto S."/>
            <person name="Peter M."/>
            <person name="Riley R."/>
            <person name="Sitrit Y."/>
            <person name="Stielow B."/>
            <person name="Szollosi G."/>
            <person name="Zifcakova L."/>
            <person name="Stursova M."/>
            <person name="Spatafora J.W."/>
            <person name="Tedersoo L."/>
            <person name="Vaario L.-M."/>
            <person name="Yamada A."/>
            <person name="Yan M."/>
            <person name="Wang P."/>
            <person name="Xu J."/>
            <person name="Bruns T."/>
            <person name="Baldrian P."/>
            <person name="Vilgalys R."/>
            <person name="Henrissat B."/>
            <person name="Grigoriev I.V."/>
            <person name="Hibbett D."/>
            <person name="Nagy L.G."/>
            <person name="Martin F.M."/>
        </authorList>
    </citation>
    <scope>NUCLEOTIDE SEQUENCE</scope>
    <source>
        <strain evidence="1">P2</strain>
    </source>
</reference>